<dbReference type="PaxDb" id="8022-A0A060XGM1"/>
<evidence type="ECO:0000313" key="5">
    <source>
        <dbReference type="Proteomes" id="UP000193380"/>
    </source>
</evidence>
<dbReference type="InterPro" id="IPR053984">
    <property type="entry name" value="GPR128_N"/>
</dbReference>
<feature type="domain" description="GPR128 N-terminal" evidence="2">
    <location>
        <begin position="16"/>
        <end position="72"/>
    </location>
</feature>
<dbReference type="PANTHER" id="PTHR47767">
    <property type="entry name" value="ADHESION G PROTEIN-COUPLED RECEPTOR G7"/>
    <property type="match status" value="1"/>
</dbReference>
<evidence type="ECO:0000313" key="4">
    <source>
        <dbReference type="EMBL" id="CDQ78372.1"/>
    </source>
</evidence>
<evidence type="ECO:0000256" key="1">
    <source>
        <dbReference type="SAM" id="Phobius"/>
    </source>
</evidence>
<dbReference type="PANTHER" id="PTHR47767:SF1">
    <property type="entry name" value="ADHESION G PROTEIN-COUPLED RECEPTOR G7"/>
    <property type="match status" value="1"/>
</dbReference>
<gene>
    <name evidence="4" type="ORF">GSONMT00037583001</name>
</gene>
<evidence type="ECO:0000259" key="2">
    <source>
        <dbReference type="Pfam" id="PF22257"/>
    </source>
</evidence>
<feature type="transmembrane region" description="Helical" evidence="1">
    <location>
        <begin position="174"/>
        <end position="202"/>
    </location>
</feature>
<dbReference type="InterPro" id="IPR053066">
    <property type="entry name" value="ADGR_G7"/>
</dbReference>
<reference evidence="4" key="1">
    <citation type="journal article" date="2014" name="Nat. Commun.">
        <title>The rainbow trout genome provides novel insights into evolution after whole-genome duplication in vertebrates.</title>
        <authorList>
            <person name="Berthelot C."/>
            <person name="Brunet F."/>
            <person name="Chalopin D."/>
            <person name="Juanchich A."/>
            <person name="Bernard M."/>
            <person name="Noel B."/>
            <person name="Bento P."/>
            <person name="Da Silva C."/>
            <person name="Labadie K."/>
            <person name="Alberti A."/>
            <person name="Aury J.M."/>
            <person name="Louis A."/>
            <person name="Dehais P."/>
            <person name="Bardou P."/>
            <person name="Montfort J."/>
            <person name="Klopp C."/>
            <person name="Cabau C."/>
            <person name="Gaspin C."/>
            <person name="Thorgaard G.H."/>
            <person name="Boussaha M."/>
            <person name="Quillet E."/>
            <person name="Guyomard R."/>
            <person name="Galiana D."/>
            <person name="Bobe J."/>
            <person name="Volff J.N."/>
            <person name="Genet C."/>
            <person name="Wincker P."/>
            <person name="Jaillon O."/>
            <person name="Roest Crollius H."/>
            <person name="Guiguen Y."/>
        </authorList>
    </citation>
    <scope>NUCLEOTIDE SEQUENCE [LARGE SCALE GENOMIC DNA]</scope>
</reference>
<accession>A0A060XGM1</accession>
<name>A0A060XGM1_ONCMY</name>
<feature type="domain" description="GPR128 GAIN subdomain A" evidence="3">
    <location>
        <begin position="83"/>
        <end position="162"/>
    </location>
</feature>
<dbReference type="AlphaFoldDB" id="A0A060XGM1"/>
<keyword evidence="1" id="KW-0472">Membrane</keyword>
<dbReference type="Pfam" id="PF22259">
    <property type="entry name" value="GPR128_GAIN_subdomA"/>
    <property type="match status" value="1"/>
</dbReference>
<dbReference type="STRING" id="8022.A0A060XGM1"/>
<protein>
    <submittedName>
        <fullName evidence="4">Uncharacterized protein</fullName>
    </submittedName>
</protein>
<evidence type="ECO:0000259" key="3">
    <source>
        <dbReference type="Pfam" id="PF22259"/>
    </source>
</evidence>
<dbReference type="InterPro" id="IPR053985">
    <property type="entry name" value="GPR128_GAIN_subdom_A"/>
</dbReference>
<dbReference type="Proteomes" id="UP000193380">
    <property type="component" value="Unassembled WGS sequence"/>
</dbReference>
<organism evidence="4 5">
    <name type="scientific">Oncorhynchus mykiss</name>
    <name type="common">Rainbow trout</name>
    <name type="synonym">Salmo gairdneri</name>
    <dbReference type="NCBI Taxonomy" id="8022"/>
    <lineage>
        <taxon>Eukaryota</taxon>
        <taxon>Metazoa</taxon>
        <taxon>Chordata</taxon>
        <taxon>Craniata</taxon>
        <taxon>Vertebrata</taxon>
        <taxon>Euteleostomi</taxon>
        <taxon>Actinopterygii</taxon>
        <taxon>Neopterygii</taxon>
        <taxon>Teleostei</taxon>
        <taxon>Protacanthopterygii</taxon>
        <taxon>Salmoniformes</taxon>
        <taxon>Salmonidae</taxon>
        <taxon>Salmoninae</taxon>
        <taxon>Oncorhynchus</taxon>
    </lineage>
</organism>
<dbReference type="Pfam" id="PF22257">
    <property type="entry name" value="GPR128_N"/>
    <property type="match status" value="1"/>
</dbReference>
<dbReference type="EMBL" id="FR905320">
    <property type="protein sequence ID" value="CDQ78372.1"/>
    <property type="molecule type" value="Genomic_DNA"/>
</dbReference>
<sequence>MFAVTYLVHVEIYFVSIENFCNSTSKDGFSFPRTPVGWSAYSEESCDEKTTSAGLPEASARCLNDTGSPMFGPPYILQCEFTLSDIQGNISSSSCDLLQLAFSTQILTSQPEQLSADNITTAAQIANTLLLSANITEDIAVAAVTTISQLLNASEESTQERDAVQKYWSVCVCAWVVVCVYVCTCASVFVCMGACTLMFFCVSLPASPRPWRSFHWTSTIMCPWWFSPTW</sequence>
<proteinExistence type="predicted"/>
<reference evidence="4" key="2">
    <citation type="submission" date="2014-03" db="EMBL/GenBank/DDBJ databases">
        <authorList>
            <person name="Genoscope - CEA"/>
        </authorList>
    </citation>
    <scope>NUCLEOTIDE SEQUENCE</scope>
</reference>
<keyword evidence="1" id="KW-1133">Transmembrane helix</keyword>
<keyword evidence="1" id="KW-0812">Transmembrane</keyword>